<reference evidence="2" key="1">
    <citation type="submission" date="2016-03" db="EMBL/GenBank/DDBJ databases">
        <authorList>
            <person name="Ploux O."/>
        </authorList>
    </citation>
    <scope>NUCLEOTIDE SEQUENCE [LARGE SCALE GENOMIC DNA]</scope>
</reference>
<organism evidence="1 2">
    <name type="scientific">Gordonia phage Yeezy</name>
    <dbReference type="NCBI Taxonomy" id="1821565"/>
    <lineage>
        <taxon>Viruses</taxon>
        <taxon>Duplodnaviria</taxon>
        <taxon>Heunggongvirae</taxon>
        <taxon>Uroviricota</taxon>
        <taxon>Caudoviricetes</taxon>
        <taxon>Nymbaxtervirinae</taxon>
        <taxon>Baxterfoxvirus</taxon>
        <taxon>Baxterfoxvirus yeezy</taxon>
        <taxon>Baxtervirus yeezy</taxon>
    </lineage>
</organism>
<evidence type="ECO:0000313" key="2">
    <source>
        <dbReference type="Proteomes" id="UP000202604"/>
    </source>
</evidence>
<protein>
    <submittedName>
        <fullName evidence="1">Uncharacterized protein</fullName>
    </submittedName>
</protein>
<gene>
    <name evidence="1" type="primary">62</name>
    <name evidence="1" type="ORF">SEA_YEEZY_62</name>
</gene>
<dbReference type="GeneID" id="29126525"/>
<accession>A0A142K9M4</accession>
<proteinExistence type="predicted"/>
<sequence length="185" mass="20321">MSDDVRAAARRDLESDRAFLDGTSPFDAPGAGYRLNTWVRTRIPALLAELEPAPCDMKQGAPYDFAWCETHDTTFALGEKCKFDGREPWEVFADEASEQRQLKVRAELSLDRTRGELDAALATIQRMRDALPAVLDEAWDDGNASGLDGWVGPGRGGGEIDDEAVRARRRSTERLLAHALNGSGS</sequence>
<dbReference type="EMBL" id="KU963249">
    <property type="protein sequence ID" value="AMS02807.1"/>
    <property type="molecule type" value="Genomic_DNA"/>
</dbReference>
<evidence type="ECO:0000313" key="1">
    <source>
        <dbReference type="EMBL" id="AMS02807.1"/>
    </source>
</evidence>
<dbReference type="RefSeq" id="YP_009304391.1">
    <property type="nucleotide sequence ID" value="NC_031269.1"/>
</dbReference>
<dbReference type="OrthoDB" id="33729at10239"/>
<dbReference type="KEGG" id="vg:29126525"/>
<name>A0A142K9M4_9CAUD</name>
<keyword evidence="2" id="KW-1185">Reference proteome</keyword>
<dbReference type="Proteomes" id="UP000202604">
    <property type="component" value="Segment"/>
</dbReference>